<evidence type="ECO:0000313" key="2">
    <source>
        <dbReference type="Proteomes" id="UP000258309"/>
    </source>
</evidence>
<dbReference type="OMA" id="DHIFDIM"/>
<name>A0A3E2H773_SCYLI</name>
<reference evidence="1 2" key="1">
    <citation type="submission" date="2018-05" db="EMBL/GenBank/DDBJ databases">
        <title>Draft genome sequence of Scytalidium lignicola DSM 105466, a ubiquitous saprotrophic fungus.</title>
        <authorList>
            <person name="Buettner E."/>
            <person name="Gebauer A.M."/>
            <person name="Hofrichter M."/>
            <person name="Liers C."/>
            <person name="Kellner H."/>
        </authorList>
    </citation>
    <scope>NUCLEOTIDE SEQUENCE [LARGE SCALE GENOMIC DNA]</scope>
    <source>
        <strain evidence="1 2">DSM 105466</strain>
    </source>
</reference>
<dbReference type="Proteomes" id="UP000258309">
    <property type="component" value="Unassembled WGS sequence"/>
</dbReference>
<feature type="non-terminal residue" evidence="1">
    <location>
        <position position="1"/>
    </location>
</feature>
<dbReference type="AlphaFoldDB" id="A0A3E2H773"/>
<dbReference type="OrthoDB" id="2959714at2759"/>
<dbReference type="EMBL" id="NCSJ02000136">
    <property type="protein sequence ID" value="RFU29224.1"/>
    <property type="molecule type" value="Genomic_DNA"/>
</dbReference>
<protein>
    <submittedName>
        <fullName evidence="1">Uncharacterized protein</fullName>
    </submittedName>
</protein>
<keyword evidence="2" id="KW-1185">Reference proteome</keyword>
<proteinExistence type="predicted"/>
<comment type="caution">
    <text evidence="1">The sequence shown here is derived from an EMBL/GenBank/DDBJ whole genome shotgun (WGS) entry which is preliminary data.</text>
</comment>
<evidence type="ECO:0000313" key="1">
    <source>
        <dbReference type="EMBL" id="RFU29224.1"/>
    </source>
</evidence>
<sequence>MDEPALPSGISEGSIDHIFDIMSKYAYPFILVGILVYRWMDCVAAADEGFDLVIRNEQLRAIATELIATGHWGSLYRQILCPE</sequence>
<gene>
    <name evidence="1" type="ORF">B7463_g7130</name>
</gene>
<accession>A0A3E2H773</accession>
<organism evidence="1 2">
    <name type="scientific">Scytalidium lignicola</name>
    <name type="common">Hyphomycete</name>
    <dbReference type="NCBI Taxonomy" id="5539"/>
    <lineage>
        <taxon>Eukaryota</taxon>
        <taxon>Fungi</taxon>
        <taxon>Dikarya</taxon>
        <taxon>Ascomycota</taxon>
        <taxon>Pezizomycotina</taxon>
        <taxon>Leotiomycetes</taxon>
        <taxon>Leotiomycetes incertae sedis</taxon>
        <taxon>Scytalidium</taxon>
    </lineage>
</organism>
<feature type="non-terminal residue" evidence="1">
    <location>
        <position position="83"/>
    </location>
</feature>